<reference evidence="1" key="1">
    <citation type="submission" date="2025-08" db="UniProtKB">
        <authorList>
            <consortium name="Ensembl"/>
        </authorList>
    </citation>
    <scope>IDENTIFICATION</scope>
</reference>
<dbReference type="AlphaFoldDB" id="A0A3Q2G9W8"/>
<name>A0A3Q2G9W8_CYPVA</name>
<dbReference type="GeneTree" id="ENSGT00940000178920"/>
<evidence type="ECO:0008006" key="3">
    <source>
        <dbReference type="Google" id="ProtNLM"/>
    </source>
</evidence>
<protein>
    <recommendedName>
        <fullName evidence="3">UPAR/Ly6 domain-containing protein</fullName>
    </recommendedName>
</protein>
<sequence length="91" mass="9557">IEHLFLSVSVESLVCNKCSASVFGFCLNSGEENSFPSISSFSGFTQQGCRVNDTACNSSTNSSLLGVTYTTAITCCSTDKCNPVTNGHVSL</sequence>
<dbReference type="Proteomes" id="UP000265020">
    <property type="component" value="Unassembled WGS sequence"/>
</dbReference>
<keyword evidence="2" id="KW-1185">Reference proteome</keyword>
<dbReference type="OMA" id="CDATTPD"/>
<accession>A0A3Q2G9W8</accession>
<evidence type="ECO:0000313" key="2">
    <source>
        <dbReference type="Proteomes" id="UP000265020"/>
    </source>
</evidence>
<dbReference type="Ensembl" id="ENSCVAT00000012754.1">
    <property type="protein sequence ID" value="ENSCVAP00000021060.1"/>
    <property type="gene ID" value="ENSCVAG00000002855.1"/>
</dbReference>
<dbReference type="Gene3D" id="2.10.60.10">
    <property type="entry name" value="CD59"/>
    <property type="match status" value="1"/>
</dbReference>
<organism evidence="1 2">
    <name type="scientific">Cyprinodon variegatus</name>
    <name type="common">Sheepshead minnow</name>
    <dbReference type="NCBI Taxonomy" id="28743"/>
    <lineage>
        <taxon>Eukaryota</taxon>
        <taxon>Metazoa</taxon>
        <taxon>Chordata</taxon>
        <taxon>Craniata</taxon>
        <taxon>Vertebrata</taxon>
        <taxon>Euteleostomi</taxon>
        <taxon>Actinopterygii</taxon>
        <taxon>Neopterygii</taxon>
        <taxon>Teleostei</taxon>
        <taxon>Neoteleostei</taxon>
        <taxon>Acanthomorphata</taxon>
        <taxon>Ovalentaria</taxon>
        <taxon>Atherinomorphae</taxon>
        <taxon>Cyprinodontiformes</taxon>
        <taxon>Cyprinodontidae</taxon>
        <taxon>Cyprinodon</taxon>
    </lineage>
</organism>
<reference evidence="1" key="2">
    <citation type="submission" date="2025-09" db="UniProtKB">
        <authorList>
            <consortium name="Ensembl"/>
        </authorList>
    </citation>
    <scope>IDENTIFICATION</scope>
</reference>
<proteinExistence type="predicted"/>
<dbReference type="InterPro" id="IPR045860">
    <property type="entry name" value="Snake_toxin-like_sf"/>
</dbReference>
<evidence type="ECO:0000313" key="1">
    <source>
        <dbReference type="Ensembl" id="ENSCVAP00000021060.1"/>
    </source>
</evidence>